<feature type="compositionally biased region" description="Basic and acidic residues" evidence="1">
    <location>
        <begin position="34"/>
        <end position="45"/>
    </location>
</feature>
<evidence type="ECO:0000313" key="3">
    <source>
        <dbReference type="EMBL" id="HIZ75204.1"/>
    </source>
</evidence>
<keyword evidence="2" id="KW-0812">Transmembrane</keyword>
<feature type="transmembrane region" description="Helical" evidence="2">
    <location>
        <begin position="143"/>
        <end position="162"/>
    </location>
</feature>
<evidence type="ECO:0000313" key="4">
    <source>
        <dbReference type="Proteomes" id="UP000824116"/>
    </source>
</evidence>
<feature type="compositionally biased region" description="Basic residues" evidence="1">
    <location>
        <begin position="107"/>
        <end position="116"/>
    </location>
</feature>
<name>A0A9D2K2Y3_9FIRM</name>
<dbReference type="EMBL" id="DXAY01000189">
    <property type="protein sequence ID" value="HIZ75204.1"/>
    <property type="molecule type" value="Genomic_DNA"/>
</dbReference>
<proteinExistence type="predicted"/>
<keyword evidence="2" id="KW-1133">Transmembrane helix</keyword>
<feature type="transmembrane region" description="Helical" evidence="2">
    <location>
        <begin position="264"/>
        <end position="285"/>
    </location>
</feature>
<reference evidence="3" key="2">
    <citation type="submission" date="2021-04" db="EMBL/GenBank/DDBJ databases">
        <authorList>
            <person name="Gilroy R."/>
        </authorList>
    </citation>
    <scope>NUCLEOTIDE SEQUENCE</scope>
    <source>
        <strain evidence="3">CHK196-3914</strain>
    </source>
</reference>
<reference evidence="3" key="1">
    <citation type="journal article" date="2021" name="PeerJ">
        <title>Extensive microbial diversity within the chicken gut microbiome revealed by metagenomics and culture.</title>
        <authorList>
            <person name="Gilroy R."/>
            <person name="Ravi A."/>
            <person name="Getino M."/>
            <person name="Pursley I."/>
            <person name="Horton D.L."/>
            <person name="Alikhan N.F."/>
            <person name="Baker D."/>
            <person name="Gharbi K."/>
            <person name="Hall N."/>
            <person name="Watson M."/>
            <person name="Adriaenssens E.M."/>
            <person name="Foster-Nyarko E."/>
            <person name="Jarju S."/>
            <person name="Secka A."/>
            <person name="Antonio M."/>
            <person name="Oren A."/>
            <person name="Chaudhuri R.R."/>
            <person name="La Ragione R."/>
            <person name="Hildebrand F."/>
            <person name="Pallen M.J."/>
        </authorList>
    </citation>
    <scope>NUCLEOTIDE SEQUENCE</scope>
    <source>
        <strain evidence="3">CHK196-3914</strain>
    </source>
</reference>
<sequence>MSSADKKISDIFDDDFEVTYEEDPGINLDMLSGDTRRINNIRTDDTVVISDKTGRDPYGRSSRSFSGEEYEDDFEDDYEDEDEDYEYDRKRRRSLDYDDDDYDRRNSRGRRKRRSRGGVPLAAPIQKGGKVLSKITGALLRQLSLILILATMIYVTYTFWRASAPYGDIAESLQQRSITQTLAAYLCVVAAFLLFELISMLWTMTRVRVRSGAESWKEDTGRGFLSFIIVFVSSYMCFLFSRLLPDSPEIIYGVKGALEVYGSMHNVLLGLCAAGAVSCLIRRYYGSR</sequence>
<feature type="region of interest" description="Disordered" evidence="1">
    <location>
        <begin position="31"/>
        <end position="121"/>
    </location>
</feature>
<feature type="compositionally biased region" description="Acidic residues" evidence="1">
    <location>
        <begin position="68"/>
        <end position="86"/>
    </location>
</feature>
<dbReference type="AlphaFoldDB" id="A0A9D2K2Y3"/>
<protein>
    <submittedName>
        <fullName evidence="3">Uncharacterized protein</fullName>
    </submittedName>
</protein>
<evidence type="ECO:0000256" key="1">
    <source>
        <dbReference type="SAM" id="MobiDB-lite"/>
    </source>
</evidence>
<evidence type="ECO:0000256" key="2">
    <source>
        <dbReference type="SAM" id="Phobius"/>
    </source>
</evidence>
<dbReference type="Proteomes" id="UP000824116">
    <property type="component" value="Unassembled WGS sequence"/>
</dbReference>
<feature type="transmembrane region" description="Helical" evidence="2">
    <location>
        <begin position="182"/>
        <end position="203"/>
    </location>
</feature>
<accession>A0A9D2K2Y3</accession>
<gene>
    <name evidence="3" type="ORF">H9723_08205</name>
</gene>
<keyword evidence="2" id="KW-0472">Membrane</keyword>
<comment type="caution">
    <text evidence="3">The sequence shown here is derived from an EMBL/GenBank/DDBJ whole genome shotgun (WGS) entry which is preliminary data.</text>
</comment>
<organism evidence="3 4">
    <name type="scientific">Candidatus Mediterraneibacter stercoravium</name>
    <dbReference type="NCBI Taxonomy" id="2838685"/>
    <lineage>
        <taxon>Bacteria</taxon>
        <taxon>Bacillati</taxon>
        <taxon>Bacillota</taxon>
        <taxon>Clostridia</taxon>
        <taxon>Lachnospirales</taxon>
        <taxon>Lachnospiraceae</taxon>
        <taxon>Mediterraneibacter</taxon>
    </lineage>
</organism>
<feature type="transmembrane region" description="Helical" evidence="2">
    <location>
        <begin position="224"/>
        <end position="244"/>
    </location>
</feature>